<dbReference type="InterPro" id="IPR020904">
    <property type="entry name" value="Sc_DH/Rdtase_CS"/>
</dbReference>
<evidence type="ECO:0000313" key="5">
    <source>
        <dbReference type="Proteomes" id="UP000282106"/>
    </source>
</evidence>
<dbReference type="GO" id="GO:0016491">
    <property type="term" value="F:oxidoreductase activity"/>
    <property type="evidence" value="ECO:0007669"/>
    <property type="project" value="UniProtKB-KW"/>
</dbReference>
<dbReference type="Proteomes" id="UP000282106">
    <property type="component" value="Unassembled WGS sequence"/>
</dbReference>
<dbReference type="Pfam" id="PF00106">
    <property type="entry name" value="adh_short"/>
    <property type="match status" value="1"/>
</dbReference>
<dbReference type="EMBL" id="RJVO01000002">
    <property type="protein sequence ID" value="ROH92150.1"/>
    <property type="molecule type" value="Genomic_DNA"/>
</dbReference>
<dbReference type="PANTHER" id="PTHR44196">
    <property type="entry name" value="DEHYDROGENASE/REDUCTASE SDR FAMILY MEMBER 7B"/>
    <property type="match status" value="1"/>
</dbReference>
<dbReference type="FunFam" id="3.40.50.720:FF:000084">
    <property type="entry name" value="Short-chain dehydrogenase reductase"/>
    <property type="match status" value="1"/>
</dbReference>
<dbReference type="InterPro" id="IPR013120">
    <property type="entry name" value="FAR_NAD-bd"/>
</dbReference>
<dbReference type="CDD" id="cd05263">
    <property type="entry name" value="MupV_like_SDR_e"/>
    <property type="match status" value="1"/>
</dbReference>
<dbReference type="PRINTS" id="PR00081">
    <property type="entry name" value="GDHRDH"/>
</dbReference>
<evidence type="ECO:0000259" key="3">
    <source>
        <dbReference type="SMART" id="SM00822"/>
    </source>
</evidence>
<dbReference type="GO" id="GO:0016020">
    <property type="term" value="C:membrane"/>
    <property type="evidence" value="ECO:0007669"/>
    <property type="project" value="TreeGrafter"/>
</dbReference>
<dbReference type="InParanoid" id="A0A3N0VHK7"/>
<protein>
    <submittedName>
        <fullName evidence="4">SDR family oxidoreductase</fullName>
    </submittedName>
</protein>
<dbReference type="InterPro" id="IPR002347">
    <property type="entry name" value="SDR_fam"/>
</dbReference>
<dbReference type="InterPro" id="IPR057313">
    <property type="entry name" value="Maqu_2507-like"/>
</dbReference>
<accession>A0A3N0VHK7</accession>
<keyword evidence="5" id="KW-1185">Reference proteome</keyword>
<dbReference type="InterPro" id="IPR057326">
    <property type="entry name" value="KR_dom"/>
</dbReference>
<gene>
    <name evidence="4" type="ORF">ED208_07225</name>
</gene>
<dbReference type="AlphaFoldDB" id="A0A3N0VHK7"/>
<evidence type="ECO:0000256" key="1">
    <source>
        <dbReference type="ARBA" id="ARBA00006484"/>
    </source>
</evidence>
<keyword evidence="2" id="KW-0560">Oxidoreductase</keyword>
<reference evidence="4 5" key="1">
    <citation type="submission" date="2018-10" db="EMBL/GenBank/DDBJ databases">
        <authorList>
            <person name="Chen W.-M."/>
        </authorList>
    </citation>
    <scope>NUCLEOTIDE SEQUENCE [LARGE SCALE GENOMIC DNA]</scope>
    <source>
        <strain evidence="4 5">THS-13</strain>
    </source>
</reference>
<dbReference type="Gene3D" id="3.40.50.720">
    <property type="entry name" value="NAD(P)-binding Rossmann-like Domain"/>
    <property type="match status" value="2"/>
</dbReference>
<sequence length="661" mass="72454">MNYFVTGATGFIGKFLLEKLLAREGAKVHVLVRPSSVAKFEELKERYGEAGKKLVMVPGDITEPGLVSPADFKKLAGKIDHVFHLAAVYDMTMSDEQGDRINNEGTRNLVAFVNDLGGPVRLHHVSSVAVAGSDYVGIFKETMFDEGQTTNHPYYRTKFQSEAIVRNECAAPWRIYRPGVVVGHSETGEMDKIDGPYYFAKAIQKISYKVPKWLPLLGIEGGKVAIAPVDYVAAAMDAIAHMPKLDGQCFHLMQSQSPTVGDLLQCFLEAAHGPEFGARLDIPALPASVKKFMGRVGKSISGRNEQKIADALGVPLSVLGYAFNQAVFDDREARRALKGTGIVCPDIKHYADKLWQYWELQLDLKVKIPPRLRQKLSGKVVLITGASSGIGFAAAKKIAAAGAKVILVARTRDKLEETKAILEKAGGEAHVYPCDLNSLTDIDRMSAEVLRDFGHVDVLINNAGRSIRRAVFESFDRFHDFERTMQLNYFGAVRLIMNLLPAMAKQKSGHIINISSIGVLANAARFSAYVASKAALDAYTRCLSAEVKARNIHTTAIYMPLVRTPMIAPTKMYDYIPTWSPEDAADTVVKAILDRPKSIATTVGTAAAVSYAIWPKANDWVLSKGFQLFPSSSAAKGKKDGGEKLTLEQTVFANIFKGEHW</sequence>
<evidence type="ECO:0000313" key="4">
    <source>
        <dbReference type="EMBL" id="ROH92150.1"/>
    </source>
</evidence>
<dbReference type="PROSITE" id="PS00061">
    <property type="entry name" value="ADH_SHORT"/>
    <property type="match status" value="1"/>
</dbReference>
<dbReference type="NCBIfam" id="NF005539">
    <property type="entry name" value="PRK07201.1"/>
    <property type="match status" value="1"/>
</dbReference>
<dbReference type="SUPFAM" id="SSF51735">
    <property type="entry name" value="NAD(P)-binding Rossmann-fold domains"/>
    <property type="match status" value="2"/>
</dbReference>
<name>A0A3N0VHK7_9GAMM</name>
<feature type="domain" description="Ketoreductase" evidence="3">
    <location>
        <begin position="379"/>
        <end position="559"/>
    </location>
</feature>
<evidence type="ECO:0000256" key="2">
    <source>
        <dbReference type="ARBA" id="ARBA00023002"/>
    </source>
</evidence>
<dbReference type="CDD" id="cd05233">
    <property type="entry name" value="SDR_c"/>
    <property type="match status" value="1"/>
</dbReference>
<dbReference type="PRINTS" id="PR00080">
    <property type="entry name" value="SDRFAMILY"/>
</dbReference>
<dbReference type="Pfam" id="PF07993">
    <property type="entry name" value="NAD_binding_4"/>
    <property type="match status" value="1"/>
</dbReference>
<proteinExistence type="inferred from homology"/>
<dbReference type="InterPro" id="IPR036291">
    <property type="entry name" value="NAD(P)-bd_dom_sf"/>
</dbReference>
<dbReference type="RefSeq" id="WP_123211193.1">
    <property type="nucleotide sequence ID" value="NZ_RJVO01000002.1"/>
</dbReference>
<dbReference type="PANTHER" id="PTHR44196:SF1">
    <property type="entry name" value="DEHYDROGENASE_REDUCTASE SDR FAMILY MEMBER 7B"/>
    <property type="match status" value="1"/>
</dbReference>
<comment type="similarity">
    <text evidence="1">Belongs to the short-chain dehydrogenases/reductases (SDR) family.</text>
</comment>
<dbReference type="SMART" id="SM00822">
    <property type="entry name" value="PKS_KR"/>
    <property type="match status" value="1"/>
</dbReference>
<organism evidence="4 5">
    <name type="scientific">Stagnimonas aquatica</name>
    <dbReference type="NCBI Taxonomy" id="2689987"/>
    <lineage>
        <taxon>Bacteria</taxon>
        <taxon>Pseudomonadati</taxon>
        <taxon>Pseudomonadota</taxon>
        <taxon>Gammaproteobacteria</taxon>
        <taxon>Nevskiales</taxon>
        <taxon>Nevskiaceae</taxon>
        <taxon>Stagnimonas</taxon>
    </lineage>
</organism>
<comment type="caution">
    <text evidence="4">The sequence shown here is derived from an EMBL/GenBank/DDBJ whole genome shotgun (WGS) entry which is preliminary data.</text>
</comment>